<dbReference type="PANTHER" id="PTHR24185">
    <property type="entry name" value="CALCIUM-INDEPENDENT PHOSPHOLIPASE A2-GAMMA"/>
    <property type="match status" value="1"/>
</dbReference>
<sequence>MSLSSQLRVMSVNQWKLLSQLKDYISKTSNEKISLNKEWISLLHKISSITGQAEEAIRKGLDNASVTKIESDEVTSPTTQTADTSNKQNQTTFPQVLNGLKLKMSPKASVETTDDLTPKWKSKKDVVSLTSIGSRTRHVISSVASAESTSSRLKRLESLANHLHQYPESRYLAVKEGAIRLLLRLRQETKDEETLAALREGLTILGYVDPLPGHGIRILSIDGGGIRGLLVIEMLKKLEKLTGKRLYELFDFICGVSTGAIMIGVIAAQKKPLDEASFLYKEMSKKIFNQSAFWGTSSLVWSHSYYSTDMWEELLKKYVGEIEMIKTARDPLIPKIAAVSAVVNQERVMSFVFRNYSLPYKVQSQYMGSNQYKMWEAARASAAAPSYFEEFRLGDYLHQDGGILTNNPCAVAIHESKHLWPGAPLQCVVSLGTGRCHPSAQPPVDQKASSASSWKTKFMKILDSATDTEAVHTILNDLLPENVYFRFNPYVTEMVTMDEIRPEKISQLEMDAEMYYRRNEEIFQEIATALTQPATRMQQFQNWINLQRELLGFK</sequence>
<reference evidence="7 8" key="1">
    <citation type="submission" date="2024-03" db="EMBL/GenBank/DDBJ databases">
        <title>The genome assembly and annotation of the cricket Gryllus longicercus Weissman &amp; Gray.</title>
        <authorList>
            <person name="Szrajer S."/>
            <person name="Gray D."/>
            <person name="Ylla G."/>
        </authorList>
    </citation>
    <scope>NUCLEOTIDE SEQUENCE [LARGE SCALE GENOMIC DNA]</scope>
    <source>
        <strain evidence="7">DAG 2021-001</strain>
        <tissue evidence="7">Whole body minus gut</tissue>
    </source>
</reference>
<evidence type="ECO:0000313" key="8">
    <source>
        <dbReference type="Proteomes" id="UP001378592"/>
    </source>
</evidence>
<evidence type="ECO:0000259" key="6">
    <source>
        <dbReference type="PROSITE" id="PS51635"/>
    </source>
</evidence>
<dbReference type="InterPro" id="IPR045217">
    <property type="entry name" value="PNPLA8-like"/>
</dbReference>
<dbReference type="EMBL" id="JAZDUA010000207">
    <property type="protein sequence ID" value="KAK7864303.1"/>
    <property type="molecule type" value="Genomic_DNA"/>
</dbReference>
<dbReference type="InterPro" id="IPR002641">
    <property type="entry name" value="PNPLA_dom"/>
</dbReference>
<keyword evidence="3 4" id="KW-0443">Lipid metabolism</keyword>
<evidence type="ECO:0000256" key="5">
    <source>
        <dbReference type="SAM" id="MobiDB-lite"/>
    </source>
</evidence>
<feature type="short sequence motif" description="GXSXG" evidence="4">
    <location>
        <begin position="255"/>
        <end position="259"/>
    </location>
</feature>
<feature type="short sequence motif" description="GXGXXG" evidence="4">
    <location>
        <begin position="223"/>
        <end position="228"/>
    </location>
</feature>
<feature type="region of interest" description="Disordered" evidence="5">
    <location>
        <begin position="68"/>
        <end position="90"/>
    </location>
</feature>
<dbReference type="AlphaFoldDB" id="A0AAN9VVZ5"/>
<dbReference type="GO" id="GO:0047499">
    <property type="term" value="F:calcium-independent phospholipase A2 activity"/>
    <property type="evidence" value="ECO:0007669"/>
    <property type="project" value="TreeGrafter"/>
</dbReference>
<keyword evidence="1 4" id="KW-0378">Hydrolase</keyword>
<protein>
    <recommendedName>
        <fullName evidence="6">PNPLA domain-containing protein</fullName>
    </recommendedName>
</protein>
<evidence type="ECO:0000256" key="4">
    <source>
        <dbReference type="PROSITE-ProRule" id="PRU01161"/>
    </source>
</evidence>
<dbReference type="Gene3D" id="3.40.1090.10">
    <property type="entry name" value="Cytosolic phospholipase A2 catalytic domain"/>
    <property type="match status" value="1"/>
</dbReference>
<keyword evidence="2 4" id="KW-0442">Lipid degradation</keyword>
<organism evidence="7 8">
    <name type="scientific">Gryllus longicercus</name>
    <dbReference type="NCBI Taxonomy" id="2509291"/>
    <lineage>
        <taxon>Eukaryota</taxon>
        <taxon>Metazoa</taxon>
        <taxon>Ecdysozoa</taxon>
        <taxon>Arthropoda</taxon>
        <taxon>Hexapoda</taxon>
        <taxon>Insecta</taxon>
        <taxon>Pterygota</taxon>
        <taxon>Neoptera</taxon>
        <taxon>Polyneoptera</taxon>
        <taxon>Orthoptera</taxon>
        <taxon>Ensifera</taxon>
        <taxon>Gryllidea</taxon>
        <taxon>Grylloidea</taxon>
        <taxon>Gryllidae</taxon>
        <taxon>Gryllinae</taxon>
        <taxon>Gryllus</taxon>
    </lineage>
</organism>
<dbReference type="GO" id="GO:0016042">
    <property type="term" value="P:lipid catabolic process"/>
    <property type="evidence" value="ECO:0007669"/>
    <property type="project" value="UniProtKB-UniRule"/>
</dbReference>
<dbReference type="Proteomes" id="UP001378592">
    <property type="component" value="Unassembled WGS sequence"/>
</dbReference>
<dbReference type="GO" id="GO:0019369">
    <property type="term" value="P:arachidonate metabolic process"/>
    <property type="evidence" value="ECO:0007669"/>
    <property type="project" value="TreeGrafter"/>
</dbReference>
<name>A0AAN9VVZ5_9ORTH</name>
<evidence type="ECO:0000256" key="3">
    <source>
        <dbReference type="ARBA" id="ARBA00023098"/>
    </source>
</evidence>
<evidence type="ECO:0000313" key="7">
    <source>
        <dbReference type="EMBL" id="KAK7864303.1"/>
    </source>
</evidence>
<dbReference type="PROSITE" id="PS51635">
    <property type="entry name" value="PNPLA"/>
    <property type="match status" value="1"/>
</dbReference>
<dbReference type="Pfam" id="PF01734">
    <property type="entry name" value="Patatin"/>
    <property type="match status" value="1"/>
</dbReference>
<dbReference type="SUPFAM" id="SSF52151">
    <property type="entry name" value="FabD/lysophospholipase-like"/>
    <property type="match status" value="1"/>
</dbReference>
<feature type="active site" description="Proton acceptor" evidence="4">
    <location>
        <position position="400"/>
    </location>
</feature>
<evidence type="ECO:0000256" key="1">
    <source>
        <dbReference type="ARBA" id="ARBA00022801"/>
    </source>
</evidence>
<dbReference type="InterPro" id="IPR016035">
    <property type="entry name" value="Acyl_Trfase/lysoPLipase"/>
</dbReference>
<evidence type="ECO:0000256" key="2">
    <source>
        <dbReference type="ARBA" id="ARBA00022963"/>
    </source>
</evidence>
<comment type="caution">
    <text evidence="7">The sequence shown here is derived from an EMBL/GenBank/DDBJ whole genome shotgun (WGS) entry which is preliminary data.</text>
</comment>
<feature type="active site" description="Nucleophile" evidence="4">
    <location>
        <position position="257"/>
    </location>
</feature>
<feature type="short sequence motif" description="DGA/G" evidence="4">
    <location>
        <begin position="400"/>
        <end position="402"/>
    </location>
</feature>
<keyword evidence="8" id="KW-1185">Reference proteome</keyword>
<dbReference type="CDD" id="cd07211">
    <property type="entry name" value="Pat_PNPLA8"/>
    <property type="match status" value="1"/>
</dbReference>
<gene>
    <name evidence="7" type="ORF">R5R35_009558</name>
</gene>
<proteinExistence type="predicted"/>
<accession>A0AAN9VVZ5</accession>
<dbReference type="GO" id="GO:0016020">
    <property type="term" value="C:membrane"/>
    <property type="evidence" value="ECO:0007669"/>
    <property type="project" value="TreeGrafter"/>
</dbReference>
<feature type="domain" description="PNPLA" evidence="6">
    <location>
        <begin position="219"/>
        <end position="413"/>
    </location>
</feature>
<dbReference type="PANTHER" id="PTHR24185:SF1">
    <property type="entry name" value="CALCIUM-INDEPENDENT PHOSPHOLIPASE A2-GAMMA"/>
    <property type="match status" value="1"/>
</dbReference>